<keyword evidence="2" id="KW-0472">Membrane</keyword>
<evidence type="ECO:0000313" key="4">
    <source>
        <dbReference type="Proteomes" id="UP001302321"/>
    </source>
</evidence>
<keyword evidence="2" id="KW-1133">Transmembrane helix</keyword>
<sequence length="195" mass="21420">MQEKGVIGEVRSRKKTMSLLVLPAFWLWHMSILLPCMPGAYPRRAWVWVWGLRGSLAVYPEHATSRRSRKALDCASSRSTASAGRALLLPRAMLSGPRVGFHCSITADPRLPGAPRCAEANEFSATPSHHPAAPRQHDAHASPSHLPPRGRYDVSGPLYTPRQASLCSGQSQCSKYGRIASDRTLPGRRCVQSEK</sequence>
<feature type="transmembrane region" description="Helical" evidence="2">
    <location>
        <begin position="20"/>
        <end position="41"/>
    </location>
</feature>
<feature type="region of interest" description="Disordered" evidence="1">
    <location>
        <begin position="123"/>
        <end position="157"/>
    </location>
</feature>
<proteinExistence type="predicted"/>
<evidence type="ECO:0000256" key="2">
    <source>
        <dbReference type="SAM" id="Phobius"/>
    </source>
</evidence>
<dbReference type="AlphaFoldDB" id="A0AAN7AC13"/>
<reference evidence="3" key="2">
    <citation type="submission" date="2023-05" db="EMBL/GenBank/DDBJ databases">
        <authorList>
            <consortium name="Lawrence Berkeley National Laboratory"/>
            <person name="Steindorff A."/>
            <person name="Hensen N."/>
            <person name="Bonometti L."/>
            <person name="Westerberg I."/>
            <person name="Brannstrom I.O."/>
            <person name="Guillou S."/>
            <person name="Cros-Aarteil S."/>
            <person name="Calhoun S."/>
            <person name="Haridas S."/>
            <person name="Kuo A."/>
            <person name="Mondo S."/>
            <person name="Pangilinan J."/>
            <person name="Riley R."/>
            <person name="Labutti K."/>
            <person name="Andreopoulos B."/>
            <person name="Lipzen A."/>
            <person name="Chen C."/>
            <person name="Yanf M."/>
            <person name="Daum C."/>
            <person name="Ng V."/>
            <person name="Clum A."/>
            <person name="Ohm R."/>
            <person name="Martin F."/>
            <person name="Silar P."/>
            <person name="Natvig D."/>
            <person name="Lalanne C."/>
            <person name="Gautier V."/>
            <person name="Ament-Velasquez S.L."/>
            <person name="Kruys A."/>
            <person name="Hutchinson M.I."/>
            <person name="Powell A.J."/>
            <person name="Barry K."/>
            <person name="Miller A.N."/>
            <person name="Grigoriev I.V."/>
            <person name="Debuchy R."/>
            <person name="Gladieux P."/>
            <person name="Thoren M.H."/>
            <person name="Johannesson H."/>
        </authorList>
    </citation>
    <scope>NUCLEOTIDE SEQUENCE</scope>
    <source>
        <strain evidence="3">CBS 892.96</strain>
    </source>
</reference>
<organism evidence="3 4">
    <name type="scientific">Triangularia setosa</name>
    <dbReference type="NCBI Taxonomy" id="2587417"/>
    <lineage>
        <taxon>Eukaryota</taxon>
        <taxon>Fungi</taxon>
        <taxon>Dikarya</taxon>
        <taxon>Ascomycota</taxon>
        <taxon>Pezizomycotina</taxon>
        <taxon>Sordariomycetes</taxon>
        <taxon>Sordariomycetidae</taxon>
        <taxon>Sordariales</taxon>
        <taxon>Podosporaceae</taxon>
        <taxon>Triangularia</taxon>
    </lineage>
</organism>
<evidence type="ECO:0000256" key="1">
    <source>
        <dbReference type="SAM" id="MobiDB-lite"/>
    </source>
</evidence>
<keyword evidence="2" id="KW-0812">Transmembrane</keyword>
<evidence type="ECO:0000313" key="3">
    <source>
        <dbReference type="EMBL" id="KAK4180127.1"/>
    </source>
</evidence>
<name>A0AAN7AC13_9PEZI</name>
<keyword evidence="4" id="KW-1185">Reference proteome</keyword>
<reference evidence="3" key="1">
    <citation type="journal article" date="2023" name="Mol. Phylogenet. Evol.">
        <title>Genome-scale phylogeny and comparative genomics of the fungal order Sordariales.</title>
        <authorList>
            <person name="Hensen N."/>
            <person name="Bonometti L."/>
            <person name="Westerberg I."/>
            <person name="Brannstrom I.O."/>
            <person name="Guillou S."/>
            <person name="Cros-Aarteil S."/>
            <person name="Calhoun S."/>
            <person name="Haridas S."/>
            <person name="Kuo A."/>
            <person name="Mondo S."/>
            <person name="Pangilinan J."/>
            <person name="Riley R."/>
            <person name="LaButti K."/>
            <person name="Andreopoulos B."/>
            <person name="Lipzen A."/>
            <person name="Chen C."/>
            <person name="Yan M."/>
            <person name="Daum C."/>
            <person name="Ng V."/>
            <person name="Clum A."/>
            <person name="Steindorff A."/>
            <person name="Ohm R.A."/>
            <person name="Martin F."/>
            <person name="Silar P."/>
            <person name="Natvig D.O."/>
            <person name="Lalanne C."/>
            <person name="Gautier V."/>
            <person name="Ament-Velasquez S.L."/>
            <person name="Kruys A."/>
            <person name="Hutchinson M.I."/>
            <person name="Powell A.J."/>
            <person name="Barry K."/>
            <person name="Miller A.N."/>
            <person name="Grigoriev I.V."/>
            <person name="Debuchy R."/>
            <person name="Gladieux P."/>
            <person name="Hiltunen Thoren M."/>
            <person name="Johannesson H."/>
        </authorList>
    </citation>
    <scope>NUCLEOTIDE SEQUENCE</scope>
    <source>
        <strain evidence="3">CBS 892.96</strain>
    </source>
</reference>
<accession>A0AAN7AC13</accession>
<comment type="caution">
    <text evidence="3">The sequence shown here is derived from an EMBL/GenBank/DDBJ whole genome shotgun (WGS) entry which is preliminary data.</text>
</comment>
<dbReference type="EMBL" id="MU866103">
    <property type="protein sequence ID" value="KAK4180127.1"/>
    <property type="molecule type" value="Genomic_DNA"/>
</dbReference>
<protein>
    <submittedName>
        <fullName evidence="3">Uncharacterized protein</fullName>
    </submittedName>
</protein>
<gene>
    <name evidence="3" type="ORF">QBC36DRAFT_375302</name>
</gene>
<dbReference type="Proteomes" id="UP001302321">
    <property type="component" value="Unassembled WGS sequence"/>
</dbReference>